<dbReference type="SMART" id="SM00066">
    <property type="entry name" value="GAL4"/>
    <property type="match status" value="1"/>
</dbReference>
<keyword evidence="2" id="KW-0805">Transcription regulation</keyword>
<evidence type="ECO:0000256" key="4">
    <source>
        <dbReference type="ARBA" id="ARBA00023163"/>
    </source>
</evidence>
<proteinExistence type="predicted"/>
<dbReference type="PROSITE" id="PS50048">
    <property type="entry name" value="ZN2_CY6_FUNGAL_2"/>
    <property type="match status" value="1"/>
</dbReference>
<evidence type="ECO:0000256" key="6">
    <source>
        <dbReference type="SAM" id="MobiDB-lite"/>
    </source>
</evidence>
<feature type="region of interest" description="Disordered" evidence="6">
    <location>
        <begin position="696"/>
        <end position="743"/>
    </location>
</feature>
<dbReference type="SUPFAM" id="SSF57701">
    <property type="entry name" value="Zn2/Cys6 DNA-binding domain"/>
    <property type="match status" value="1"/>
</dbReference>
<dbReference type="CDD" id="cd12148">
    <property type="entry name" value="fungal_TF_MHR"/>
    <property type="match status" value="1"/>
</dbReference>
<evidence type="ECO:0000256" key="2">
    <source>
        <dbReference type="ARBA" id="ARBA00023015"/>
    </source>
</evidence>
<evidence type="ECO:0000256" key="5">
    <source>
        <dbReference type="ARBA" id="ARBA00023242"/>
    </source>
</evidence>
<feature type="compositionally biased region" description="Polar residues" evidence="6">
    <location>
        <begin position="97"/>
        <end position="117"/>
    </location>
</feature>
<dbReference type="Proteomes" id="UP000184300">
    <property type="component" value="Unassembled WGS sequence"/>
</dbReference>
<feature type="compositionally biased region" description="Basic and acidic residues" evidence="6">
    <location>
        <begin position="139"/>
        <end position="149"/>
    </location>
</feature>
<dbReference type="STRING" id="1160497.A0A1L9VCE5"/>
<evidence type="ECO:0000256" key="1">
    <source>
        <dbReference type="ARBA" id="ARBA00022723"/>
    </source>
</evidence>
<dbReference type="EMBL" id="KV878905">
    <property type="protein sequence ID" value="OJJ81569.1"/>
    <property type="molecule type" value="Genomic_DNA"/>
</dbReference>
<dbReference type="GO" id="GO:0006351">
    <property type="term" value="P:DNA-templated transcription"/>
    <property type="evidence" value="ECO:0007669"/>
    <property type="project" value="InterPro"/>
</dbReference>
<dbReference type="InterPro" id="IPR051127">
    <property type="entry name" value="Fungal_SecMet_Regulators"/>
</dbReference>
<keyword evidence="9" id="KW-1185">Reference proteome</keyword>
<dbReference type="InterPro" id="IPR036864">
    <property type="entry name" value="Zn2-C6_fun-type_DNA-bd_sf"/>
</dbReference>
<dbReference type="PANTHER" id="PTHR47424:SF3">
    <property type="entry name" value="REGULATORY PROTEIN GAL4"/>
    <property type="match status" value="1"/>
</dbReference>
<dbReference type="GeneID" id="34459971"/>
<dbReference type="GO" id="GO:0008270">
    <property type="term" value="F:zinc ion binding"/>
    <property type="evidence" value="ECO:0007669"/>
    <property type="project" value="InterPro"/>
</dbReference>
<feature type="region of interest" description="Disordered" evidence="6">
    <location>
        <begin position="97"/>
        <end position="162"/>
    </location>
</feature>
<evidence type="ECO:0000313" key="9">
    <source>
        <dbReference type="Proteomes" id="UP000184300"/>
    </source>
</evidence>
<dbReference type="Pfam" id="PF00172">
    <property type="entry name" value="Zn_clus"/>
    <property type="match status" value="1"/>
</dbReference>
<dbReference type="GO" id="GO:0000978">
    <property type="term" value="F:RNA polymerase II cis-regulatory region sequence-specific DNA binding"/>
    <property type="evidence" value="ECO:0007669"/>
    <property type="project" value="TreeGrafter"/>
</dbReference>
<sequence length="780" mass="86074">MPVSPAGSVGQVQSPIRGRFPKRRRVALACGSCRDRKVRCDGARPVCGACQRRGNTPQQCEYLVIADTAKYQTERAYIQSLRGYIANLEGSIYQQEPGSSALTQTSSNLNETGSPMQTMPIMEREPASGSIGDQSSASRHQETCEHHESPTSNPLPDSISAMGARLTDTNDTDMRDQYYGQSSIISLVQECAQTPPGQLSQPSQSRSAHPVTSSTSSTTSYNVSCDEGGILSLLSDDFSLPPRKTADWLLDIYFTNSHLFYPWVHKESFLSSYNLMWSNRDSCELSELPEVGIGGNNCPIPVFFCGLNAMFAIACEFSSMPSKEKRTSSMMFYERMKSLINIDILDSGSLAHIQALLLVAIYLQCTPYPRRCWNIVGMAYRMSVGLGLHLRRHSSELSGIEKEMRWRTWCACVQMDMYGPEVPSLSQFSTHLAYSIVSMTMGRPAMTLTSSNVPLPSPTDDEYLAVEGHQPAGTVSSNQFLYENMKLIGILGDILSKVYHSTAPGPEAESPRPPADFQAVIDIDGALDEFEASLHPVLHWDPSKALSHDMNPLFRRQANVLHASEHCSSLKGMNGGNGEQQADLRSSARSWTALYRGNCVVRCVQSACDLVESLAWATKQDATGAWWYGVFYLISAGIILVSADLSGISFDTLEKNQRERAWDQCLDTLHRMVDVHPSARDYAIALDGLKQRHSFSVSQRTDSTQPQAQGISPEGSLQDRGLNVTPDNERRSPNADNNKNTSYSALGPFFSNWESGLEDIMLPAHVLQDIDEGLLLPNLF</sequence>
<dbReference type="RefSeq" id="XP_022398267.1">
    <property type="nucleotide sequence ID" value="XM_022543710.1"/>
</dbReference>
<feature type="domain" description="Zn(2)-C6 fungal-type" evidence="7">
    <location>
        <begin position="29"/>
        <end position="62"/>
    </location>
</feature>
<dbReference type="AlphaFoldDB" id="A0A1L9VCE5"/>
<protein>
    <recommendedName>
        <fullName evidence="7">Zn(2)-C6 fungal-type domain-containing protein</fullName>
    </recommendedName>
</protein>
<dbReference type="GO" id="GO:0000435">
    <property type="term" value="P:positive regulation of transcription from RNA polymerase II promoter by galactose"/>
    <property type="evidence" value="ECO:0007669"/>
    <property type="project" value="TreeGrafter"/>
</dbReference>
<feature type="region of interest" description="Disordered" evidence="6">
    <location>
        <begin position="193"/>
        <end position="220"/>
    </location>
</feature>
<feature type="compositionally biased region" description="Polar residues" evidence="6">
    <location>
        <begin position="734"/>
        <end position="743"/>
    </location>
</feature>
<evidence type="ECO:0000256" key="3">
    <source>
        <dbReference type="ARBA" id="ARBA00023125"/>
    </source>
</evidence>
<dbReference type="GO" id="GO:0000981">
    <property type="term" value="F:DNA-binding transcription factor activity, RNA polymerase II-specific"/>
    <property type="evidence" value="ECO:0007669"/>
    <property type="project" value="InterPro"/>
</dbReference>
<evidence type="ECO:0000313" key="8">
    <source>
        <dbReference type="EMBL" id="OJJ81569.1"/>
    </source>
</evidence>
<dbReference type="PANTHER" id="PTHR47424">
    <property type="entry name" value="REGULATORY PROTEIN GAL4"/>
    <property type="match status" value="1"/>
</dbReference>
<dbReference type="OrthoDB" id="3364175at2759"/>
<evidence type="ECO:0000259" key="7">
    <source>
        <dbReference type="PROSITE" id="PS50048"/>
    </source>
</evidence>
<name>A0A1L9VCE5_ASPGL</name>
<dbReference type="CDD" id="cd00067">
    <property type="entry name" value="GAL4"/>
    <property type="match status" value="1"/>
</dbReference>
<keyword evidence="1" id="KW-0479">Metal-binding</keyword>
<reference evidence="9" key="1">
    <citation type="journal article" date="2017" name="Genome Biol.">
        <title>Comparative genomics reveals high biological diversity and specific adaptations in the industrially and medically important fungal genus Aspergillus.</title>
        <authorList>
            <person name="de Vries R.P."/>
            <person name="Riley R."/>
            <person name="Wiebenga A."/>
            <person name="Aguilar-Osorio G."/>
            <person name="Amillis S."/>
            <person name="Uchima C.A."/>
            <person name="Anderluh G."/>
            <person name="Asadollahi M."/>
            <person name="Askin M."/>
            <person name="Barry K."/>
            <person name="Battaglia E."/>
            <person name="Bayram O."/>
            <person name="Benocci T."/>
            <person name="Braus-Stromeyer S.A."/>
            <person name="Caldana C."/>
            <person name="Canovas D."/>
            <person name="Cerqueira G.C."/>
            <person name="Chen F."/>
            <person name="Chen W."/>
            <person name="Choi C."/>
            <person name="Clum A."/>
            <person name="Dos Santos R.A."/>
            <person name="Damasio A.R."/>
            <person name="Diallinas G."/>
            <person name="Emri T."/>
            <person name="Fekete E."/>
            <person name="Flipphi M."/>
            <person name="Freyberg S."/>
            <person name="Gallo A."/>
            <person name="Gournas C."/>
            <person name="Habgood R."/>
            <person name="Hainaut M."/>
            <person name="Harispe M.L."/>
            <person name="Henrissat B."/>
            <person name="Hilden K.S."/>
            <person name="Hope R."/>
            <person name="Hossain A."/>
            <person name="Karabika E."/>
            <person name="Karaffa L."/>
            <person name="Karanyi Z."/>
            <person name="Krasevec N."/>
            <person name="Kuo A."/>
            <person name="Kusch H."/>
            <person name="LaButti K."/>
            <person name="Lagendijk E.L."/>
            <person name="Lapidus A."/>
            <person name="Levasseur A."/>
            <person name="Lindquist E."/>
            <person name="Lipzen A."/>
            <person name="Logrieco A.F."/>
            <person name="MacCabe A."/>
            <person name="Maekelae M.R."/>
            <person name="Malavazi I."/>
            <person name="Melin P."/>
            <person name="Meyer V."/>
            <person name="Mielnichuk N."/>
            <person name="Miskei M."/>
            <person name="Molnar A.P."/>
            <person name="Mule G."/>
            <person name="Ngan C.Y."/>
            <person name="Orejas M."/>
            <person name="Orosz E."/>
            <person name="Ouedraogo J.P."/>
            <person name="Overkamp K.M."/>
            <person name="Park H.-S."/>
            <person name="Perrone G."/>
            <person name="Piumi F."/>
            <person name="Punt P.J."/>
            <person name="Ram A.F."/>
            <person name="Ramon A."/>
            <person name="Rauscher S."/>
            <person name="Record E."/>
            <person name="Riano-Pachon D.M."/>
            <person name="Robert V."/>
            <person name="Roehrig J."/>
            <person name="Ruller R."/>
            <person name="Salamov A."/>
            <person name="Salih N.S."/>
            <person name="Samson R.A."/>
            <person name="Sandor E."/>
            <person name="Sanguinetti M."/>
            <person name="Schuetze T."/>
            <person name="Sepcic K."/>
            <person name="Shelest E."/>
            <person name="Sherlock G."/>
            <person name="Sophianopoulou V."/>
            <person name="Squina F.M."/>
            <person name="Sun H."/>
            <person name="Susca A."/>
            <person name="Todd R.B."/>
            <person name="Tsang A."/>
            <person name="Unkles S.E."/>
            <person name="van de Wiele N."/>
            <person name="van Rossen-Uffink D."/>
            <person name="Oliveira J.V."/>
            <person name="Vesth T.C."/>
            <person name="Visser J."/>
            <person name="Yu J.-H."/>
            <person name="Zhou M."/>
            <person name="Andersen M.R."/>
            <person name="Archer D.B."/>
            <person name="Baker S.E."/>
            <person name="Benoit I."/>
            <person name="Brakhage A.A."/>
            <person name="Braus G.H."/>
            <person name="Fischer R."/>
            <person name="Frisvad J.C."/>
            <person name="Goldman G.H."/>
            <person name="Houbraken J."/>
            <person name="Oakley B."/>
            <person name="Pocsi I."/>
            <person name="Scazzocchio C."/>
            <person name="Seiboth B."/>
            <person name="vanKuyk P.A."/>
            <person name="Wortman J."/>
            <person name="Dyer P.S."/>
            <person name="Grigoriev I.V."/>
        </authorList>
    </citation>
    <scope>NUCLEOTIDE SEQUENCE [LARGE SCALE GENOMIC DNA]</scope>
    <source>
        <strain evidence="9">CBS 516.65</strain>
    </source>
</reference>
<keyword evidence="3" id="KW-0238">DNA-binding</keyword>
<dbReference type="InterPro" id="IPR001138">
    <property type="entry name" value="Zn2Cys6_DnaBD"/>
</dbReference>
<keyword evidence="5" id="KW-0539">Nucleus</keyword>
<dbReference type="SMART" id="SM00906">
    <property type="entry name" value="Fungal_trans"/>
    <property type="match status" value="1"/>
</dbReference>
<keyword evidence="4" id="KW-0804">Transcription</keyword>
<feature type="compositionally biased region" description="Polar residues" evidence="6">
    <location>
        <begin position="193"/>
        <end position="211"/>
    </location>
</feature>
<dbReference type="InterPro" id="IPR007219">
    <property type="entry name" value="XnlR_reg_dom"/>
</dbReference>
<dbReference type="Gene3D" id="4.10.240.10">
    <property type="entry name" value="Zn(2)-C6 fungal-type DNA-binding domain"/>
    <property type="match status" value="1"/>
</dbReference>
<accession>A0A1L9VCE5</accession>
<organism evidence="8 9">
    <name type="scientific">Aspergillus glaucus CBS 516.65</name>
    <dbReference type="NCBI Taxonomy" id="1160497"/>
    <lineage>
        <taxon>Eukaryota</taxon>
        <taxon>Fungi</taxon>
        <taxon>Dikarya</taxon>
        <taxon>Ascomycota</taxon>
        <taxon>Pezizomycotina</taxon>
        <taxon>Eurotiomycetes</taxon>
        <taxon>Eurotiomycetidae</taxon>
        <taxon>Eurotiales</taxon>
        <taxon>Aspergillaceae</taxon>
        <taxon>Aspergillus</taxon>
        <taxon>Aspergillus subgen. Aspergillus</taxon>
    </lineage>
</organism>
<dbReference type="GO" id="GO:0005634">
    <property type="term" value="C:nucleus"/>
    <property type="evidence" value="ECO:0007669"/>
    <property type="project" value="TreeGrafter"/>
</dbReference>
<dbReference type="VEuPathDB" id="FungiDB:ASPGLDRAFT_27945"/>
<dbReference type="Pfam" id="PF04082">
    <property type="entry name" value="Fungal_trans"/>
    <property type="match status" value="1"/>
</dbReference>
<feature type="compositionally biased region" description="Polar residues" evidence="6">
    <location>
        <begin position="696"/>
        <end position="710"/>
    </location>
</feature>
<gene>
    <name evidence="8" type="ORF">ASPGLDRAFT_27945</name>
</gene>